<dbReference type="KEGG" id="mgi:Mflv_1918"/>
<reference evidence="3" key="2">
    <citation type="journal article" date="2013" name="PLoS ONE">
        <title>A Gene Expression Study of the Activities of Aromatic Ring-Cleavage Dioxygenases in Mycobacterium gilvum PYR-GCK to Changes in Salinity and pH during Pyrene Degradation.</title>
        <authorList>
            <person name="Badejo A.C."/>
            <person name="Badejo A.O."/>
            <person name="Shin K.H."/>
            <person name="Chai Y.G."/>
        </authorList>
    </citation>
    <scope>NUCLEOTIDE SEQUENCE [LARGE SCALE GENOMIC DNA]</scope>
    <source>
        <strain evidence="3">PYR-GCK</strain>
    </source>
</reference>
<dbReference type="Pfam" id="PF08237">
    <property type="entry name" value="PE-PPE"/>
    <property type="match status" value="1"/>
</dbReference>
<name>A4T6Q4_MYCGI</name>
<dbReference type="STRING" id="350054.Mflv_1918"/>
<evidence type="ECO:0000259" key="2">
    <source>
        <dbReference type="Pfam" id="PF08237"/>
    </source>
</evidence>
<gene>
    <name evidence="3" type="ordered locus">Mflv_1918</name>
</gene>
<dbReference type="InterPro" id="IPR013228">
    <property type="entry name" value="PE-PPE_C"/>
</dbReference>
<dbReference type="AlphaFoldDB" id="A4T6Q4"/>
<organism evidence="3">
    <name type="scientific">Mycolicibacterium gilvum (strain PYR-GCK)</name>
    <name type="common">Mycobacterium gilvum (strain PYR-GCK)</name>
    <dbReference type="NCBI Taxonomy" id="350054"/>
    <lineage>
        <taxon>Bacteria</taxon>
        <taxon>Bacillati</taxon>
        <taxon>Actinomycetota</taxon>
        <taxon>Actinomycetes</taxon>
        <taxon>Mycobacteriales</taxon>
        <taxon>Mycobacteriaceae</taxon>
        <taxon>Mycolicibacterium</taxon>
    </lineage>
</organism>
<dbReference type="InterPro" id="IPR029058">
    <property type="entry name" value="AB_hydrolase_fold"/>
</dbReference>
<feature type="region of interest" description="Disordered" evidence="1">
    <location>
        <begin position="418"/>
        <end position="533"/>
    </location>
</feature>
<protein>
    <submittedName>
        <fullName evidence="3">PE-PPE, C-terminal domain protein</fullName>
    </submittedName>
</protein>
<sequence>MGKGDFGLKASEFTGRSSTRFADSVRRRPGGATYGLYRHDGLGVGTWAWVFARSSRSFPRSRRCWRYPRGVPTPVAVLVANTTALVMGGTFHPLTGPRDSPEFVTAYLDNAVDNQISAAYGYAVTNAVAVYTPEEFFPLGGLTFDDSVAEGLANLGRCLRAEPGCVFNADPAVAARVGTVAPRHDDTFVVFGYSQSAAVASLLKRQLIDAPGPEPAATTFMLAANPMRPNGGVLGRFPALTIPILGITFHGATPTAGVDGAYRTVDVVRQYDGLGGDFPVRPLNLLATVNALLGYGIMHGETVDVPFAQARFQGREGDTDYYLIGTDLLPLLQPLLLFVPRPILSALDAPLRVLVEDAYDRDAGPGDPTTARWWPVKDFAGTAAKLIASVPVAVDNLTEGFGLGRVLGTPVPGVFGVGGPDLPDVDEGGAVTSDIDEDAVAQRDSASSTERSAPAEESRSAVGGADSDGRDDVVDPEPAAPEAETSEAETVTETEADDADDADDGADADDEDIDADGADADGEDTAGNTAEAA</sequence>
<evidence type="ECO:0000256" key="1">
    <source>
        <dbReference type="SAM" id="MobiDB-lite"/>
    </source>
</evidence>
<proteinExistence type="predicted"/>
<dbReference type="eggNOG" id="COG5651">
    <property type="taxonomic scope" value="Bacteria"/>
</dbReference>
<dbReference type="HOGENOM" id="CLU_030566_0_0_11"/>
<evidence type="ECO:0000313" key="3">
    <source>
        <dbReference type="EMBL" id="ABP44398.1"/>
    </source>
</evidence>
<feature type="domain" description="PE-PPE" evidence="2">
    <location>
        <begin position="125"/>
        <end position="360"/>
    </location>
</feature>
<dbReference type="Gene3D" id="3.40.50.1820">
    <property type="entry name" value="alpha/beta hydrolase"/>
    <property type="match status" value="1"/>
</dbReference>
<reference evidence="3" key="1">
    <citation type="submission" date="2007-04" db="EMBL/GenBank/DDBJ databases">
        <authorList>
            <consortium name="US DOE Joint Genome Institute"/>
            <person name="Copeland A."/>
            <person name="Lucas S."/>
            <person name="Lapidus A."/>
            <person name="Barry K."/>
            <person name="Detter J.C."/>
            <person name="Glavina del Rio T."/>
            <person name="Hammon N."/>
            <person name="Israni S."/>
            <person name="Dalin E."/>
            <person name="Tice H."/>
            <person name="Pitluck S."/>
            <person name="Chain P."/>
            <person name="Malfatti S."/>
            <person name="Shin M."/>
            <person name="Vergez L."/>
            <person name="Schmutz J."/>
            <person name="Larimer F."/>
            <person name="Land M."/>
            <person name="Hauser L."/>
            <person name="Kyrpides N."/>
            <person name="Mikhailova N."/>
            <person name="Miller C."/>
            <person name="Richardson P."/>
        </authorList>
    </citation>
    <scope>NUCLEOTIDE SEQUENCE</scope>
    <source>
        <strain evidence="3">PYR-GCK</strain>
    </source>
</reference>
<accession>A4T6Q4</accession>
<dbReference type="EMBL" id="CP000656">
    <property type="protein sequence ID" value="ABP44398.1"/>
    <property type="molecule type" value="Genomic_DNA"/>
</dbReference>
<dbReference type="ESTHER" id="mycgi-a4t6q4">
    <property type="family name" value="PE-PPE"/>
</dbReference>
<feature type="compositionally biased region" description="Acidic residues" evidence="1">
    <location>
        <begin position="484"/>
        <end position="524"/>
    </location>
</feature>